<protein>
    <submittedName>
        <fullName evidence="1">Uncharacterized protein</fullName>
    </submittedName>
</protein>
<keyword evidence="2" id="KW-1185">Reference proteome</keyword>
<evidence type="ECO:0000313" key="1">
    <source>
        <dbReference type="EMBL" id="VFJ12814.1"/>
    </source>
</evidence>
<sequence>MYEYLHKSDGIVFDCQFILSFNLDICMIFSNYALGLELYIKFVTIFD</sequence>
<dbReference type="EMBL" id="LR216287">
    <property type="protein sequence ID" value="VFJ12814.1"/>
    <property type="molecule type" value="Genomic_DNA"/>
</dbReference>
<dbReference type="Proteomes" id="UP000294299">
    <property type="component" value="Chromosome NFRAN"/>
</dbReference>
<accession>A0A484I9X5</accession>
<reference evidence="1 2" key="1">
    <citation type="submission" date="2019-02" db="EMBL/GenBank/DDBJ databases">
        <authorList>
            <person name="Lehtovirta-Morley E L."/>
        </authorList>
    </citation>
    <scope>NUCLEOTIDE SEQUENCE [LARGE SCALE GENOMIC DNA]</scope>
    <source>
        <strain evidence="1">NFRAN1</strain>
    </source>
</reference>
<proteinExistence type="predicted"/>
<name>A0A484I9X5_9ARCH</name>
<dbReference type="AlphaFoldDB" id="A0A484I9X5"/>
<dbReference type="KEGG" id="nfn:NFRAN_0493"/>
<gene>
    <name evidence="1" type="ORF">NFRAN_0493</name>
</gene>
<evidence type="ECO:0000313" key="2">
    <source>
        <dbReference type="Proteomes" id="UP000294299"/>
    </source>
</evidence>
<organism evidence="1 2">
    <name type="scientific">Candidatus Nitrosocosmicus franklandianus</name>
    <dbReference type="NCBI Taxonomy" id="1798806"/>
    <lineage>
        <taxon>Archaea</taxon>
        <taxon>Nitrososphaerota</taxon>
        <taxon>Nitrososphaeria</taxon>
        <taxon>Nitrososphaerales</taxon>
        <taxon>Nitrososphaeraceae</taxon>
        <taxon>Candidatus Nitrosocosmicus</taxon>
    </lineage>
</organism>